<dbReference type="RefSeq" id="WP_092756025.1">
    <property type="nucleotide sequence ID" value="NZ_FOCG01000003.1"/>
</dbReference>
<keyword evidence="2" id="KW-1185">Reference proteome</keyword>
<dbReference type="EMBL" id="FOCG01000003">
    <property type="protein sequence ID" value="SEN08264.1"/>
    <property type="molecule type" value="Genomic_DNA"/>
</dbReference>
<accession>A0A1H8DN72</accession>
<dbReference type="STRING" id="474960.SAMN05216180_2683"/>
<evidence type="ECO:0000313" key="1">
    <source>
        <dbReference type="EMBL" id="SEN08264.1"/>
    </source>
</evidence>
<dbReference type="Proteomes" id="UP000199158">
    <property type="component" value="Unassembled WGS sequence"/>
</dbReference>
<dbReference type="AlphaFoldDB" id="A0A1H8DN72"/>
<proteinExistence type="predicted"/>
<sequence length="340" mass="35196">MTINSLRPGVFSTYTVTSTSGAGVSAQYAAVCAVAQGGEAGKVYRFTHYAEAAAVFAGGVLLDAAKLLLESGVSQVICIPVSTNGSAADSMAYEVAFAATEELDNVGIVLCDSVNSDVQTKLLESINRSCNALKERIGVVSADSAEQAAKLAQALNSERICLCYPGGFAAACAFAGALLTGDVGDNLSGSSFKNILLDSDNLPETTVQTLLSSGVTVFETVGGSVECIKAVTTRTKTDGETDYSFANVSTIRIIDHILQRARGVAKLLLKNAKGSPATMQSMIAQMTVLLSTAVDEGLVSSFETPKAYLQTGDPSVCVVELAFVAATAINQIHIVAHISI</sequence>
<name>A0A1H8DN72_9FIRM</name>
<evidence type="ECO:0000313" key="2">
    <source>
        <dbReference type="Proteomes" id="UP000199158"/>
    </source>
</evidence>
<organism evidence="1 2">
    <name type="scientific">Hydrogenoanaerobacterium saccharovorans</name>
    <dbReference type="NCBI Taxonomy" id="474960"/>
    <lineage>
        <taxon>Bacteria</taxon>
        <taxon>Bacillati</taxon>
        <taxon>Bacillota</taxon>
        <taxon>Clostridia</taxon>
        <taxon>Eubacteriales</taxon>
        <taxon>Oscillospiraceae</taxon>
        <taxon>Hydrogenoanaerobacterium</taxon>
    </lineage>
</organism>
<protein>
    <submittedName>
        <fullName evidence="1">Phage tail sheath protein</fullName>
    </submittedName>
</protein>
<dbReference type="OrthoDB" id="1863654at2"/>
<reference evidence="1 2" key="1">
    <citation type="submission" date="2016-10" db="EMBL/GenBank/DDBJ databases">
        <authorList>
            <person name="de Groot N.N."/>
        </authorList>
    </citation>
    <scope>NUCLEOTIDE SEQUENCE [LARGE SCALE GENOMIC DNA]</scope>
    <source>
        <strain evidence="1 2">CGMCC 1.5070</strain>
    </source>
</reference>
<gene>
    <name evidence="1" type="ORF">SAMN05216180_2683</name>
</gene>